<dbReference type="PANTHER" id="PTHR30151">
    <property type="entry name" value="ALKANE SULFONATE ABC TRANSPORTER-RELATED, MEMBRANE SUBUNIT"/>
    <property type="match status" value="1"/>
</dbReference>
<protein>
    <recommendedName>
        <fullName evidence="8">ABC transmembrane type-1 domain-containing protein</fullName>
    </recommendedName>
</protein>
<accession>A0A3B1BMI8</accession>
<feature type="transmembrane region" description="Helical" evidence="7">
    <location>
        <begin position="254"/>
        <end position="279"/>
    </location>
</feature>
<evidence type="ECO:0000256" key="4">
    <source>
        <dbReference type="ARBA" id="ARBA00022692"/>
    </source>
</evidence>
<feature type="domain" description="ABC transmembrane type-1" evidence="8">
    <location>
        <begin position="97"/>
        <end position="279"/>
    </location>
</feature>
<name>A0A3B1BMI8_9ZZZZ</name>
<evidence type="ECO:0000259" key="8">
    <source>
        <dbReference type="PROSITE" id="PS50928"/>
    </source>
</evidence>
<dbReference type="Pfam" id="PF00528">
    <property type="entry name" value="BPD_transp_1"/>
    <property type="match status" value="1"/>
</dbReference>
<feature type="transmembrane region" description="Helical" evidence="7">
    <location>
        <begin position="106"/>
        <end position="126"/>
    </location>
</feature>
<gene>
    <name evidence="9" type="ORF">MNBD_NITROSPINAE03-1675</name>
</gene>
<evidence type="ECO:0000256" key="2">
    <source>
        <dbReference type="ARBA" id="ARBA00022448"/>
    </source>
</evidence>
<dbReference type="Gene3D" id="1.10.3720.10">
    <property type="entry name" value="MetI-like"/>
    <property type="match status" value="1"/>
</dbReference>
<keyword evidence="3" id="KW-1003">Cell membrane</keyword>
<reference evidence="9" key="1">
    <citation type="submission" date="2018-06" db="EMBL/GenBank/DDBJ databases">
        <authorList>
            <person name="Zhirakovskaya E."/>
        </authorList>
    </citation>
    <scope>NUCLEOTIDE SEQUENCE</scope>
</reference>
<dbReference type="AlphaFoldDB" id="A0A3B1BMI8"/>
<dbReference type="SUPFAM" id="SSF161098">
    <property type="entry name" value="MetI-like"/>
    <property type="match status" value="1"/>
</dbReference>
<dbReference type="GO" id="GO:0055085">
    <property type="term" value="P:transmembrane transport"/>
    <property type="evidence" value="ECO:0007669"/>
    <property type="project" value="InterPro"/>
</dbReference>
<dbReference type="GO" id="GO:0005886">
    <property type="term" value="C:plasma membrane"/>
    <property type="evidence" value="ECO:0007669"/>
    <property type="project" value="UniProtKB-SubCell"/>
</dbReference>
<organism evidence="9">
    <name type="scientific">hydrothermal vent metagenome</name>
    <dbReference type="NCBI Taxonomy" id="652676"/>
    <lineage>
        <taxon>unclassified sequences</taxon>
        <taxon>metagenomes</taxon>
        <taxon>ecological metagenomes</taxon>
    </lineage>
</organism>
<sequence>MHGTVFPPLEIGEVLSTGHFLLILSAIFLILAALNRLLPHIVNNSLMKGLAVLGGIIVSWELISFYEVVNPVLLPPPSRVVSLMVHLWSIGFLQTQIYSTVYKITYAFTLALVSGVTIGIMISYFSNTFSFLESFLNAIRVVPAPAWLALAILWFGIGHASAIFIIWLGIFFPILLSTVAGVAKVEQVQIETVLTFGGDKYDVLLEVILPVIYHHVLTGARIGIGIGWITVVTAELVSVSANSGLGWMINDSRILLDITTVMVGMFFIGFLGIVSDAIINQFEELVPGWD</sequence>
<evidence type="ECO:0000256" key="7">
    <source>
        <dbReference type="SAM" id="Phobius"/>
    </source>
</evidence>
<dbReference type="PROSITE" id="PS50928">
    <property type="entry name" value="ABC_TM1"/>
    <property type="match status" value="1"/>
</dbReference>
<keyword evidence="4 7" id="KW-0812">Transmembrane</keyword>
<dbReference type="InterPro" id="IPR035906">
    <property type="entry name" value="MetI-like_sf"/>
</dbReference>
<feature type="transmembrane region" description="Helical" evidence="7">
    <location>
        <begin position="50"/>
        <end position="68"/>
    </location>
</feature>
<evidence type="ECO:0000256" key="5">
    <source>
        <dbReference type="ARBA" id="ARBA00022989"/>
    </source>
</evidence>
<proteinExistence type="predicted"/>
<feature type="transmembrane region" description="Helical" evidence="7">
    <location>
        <begin position="146"/>
        <end position="176"/>
    </location>
</feature>
<dbReference type="PANTHER" id="PTHR30151:SF0">
    <property type="entry name" value="ABC TRANSPORTER PERMEASE PROTEIN MJ0413-RELATED"/>
    <property type="match status" value="1"/>
</dbReference>
<keyword evidence="5 7" id="KW-1133">Transmembrane helix</keyword>
<evidence type="ECO:0000256" key="1">
    <source>
        <dbReference type="ARBA" id="ARBA00004651"/>
    </source>
</evidence>
<keyword evidence="6 7" id="KW-0472">Membrane</keyword>
<evidence type="ECO:0000256" key="6">
    <source>
        <dbReference type="ARBA" id="ARBA00023136"/>
    </source>
</evidence>
<dbReference type="InterPro" id="IPR000515">
    <property type="entry name" value="MetI-like"/>
</dbReference>
<dbReference type="CDD" id="cd06261">
    <property type="entry name" value="TM_PBP2"/>
    <property type="match status" value="1"/>
</dbReference>
<dbReference type="EMBL" id="UOGB01000084">
    <property type="protein sequence ID" value="VAX17242.1"/>
    <property type="molecule type" value="Genomic_DNA"/>
</dbReference>
<feature type="transmembrane region" description="Helical" evidence="7">
    <location>
        <begin position="20"/>
        <end position="38"/>
    </location>
</feature>
<comment type="subcellular location">
    <subcellularLocation>
        <location evidence="1">Cell membrane</location>
        <topology evidence="1">Multi-pass membrane protein</topology>
    </subcellularLocation>
</comment>
<evidence type="ECO:0000256" key="3">
    <source>
        <dbReference type="ARBA" id="ARBA00022475"/>
    </source>
</evidence>
<keyword evidence="2" id="KW-0813">Transport</keyword>
<evidence type="ECO:0000313" key="9">
    <source>
        <dbReference type="EMBL" id="VAX17242.1"/>
    </source>
</evidence>